<name>A0A448TV00_9PAST</name>
<reference evidence="1 2" key="1">
    <citation type="submission" date="2018-12" db="EMBL/GenBank/DDBJ databases">
        <authorList>
            <consortium name="Pathogen Informatics"/>
        </authorList>
    </citation>
    <scope>NUCLEOTIDE SEQUENCE [LARGE SCALE GENOMIC DNA]</scope>
    <source>
        <strain evidence="1 2">NCTC12871</strain>
    </source>
</reference>
<sequence length="319" mass="36143">MAYETGIAKTERDFLKKLDKFLTTNESLVKNGQNWTKIFERIIPATTHKVDRYQVVWKATGTGIGQDIYVGAETQNLIADDVYNITFFGGTFFNLELVNQINIEDFKNAMVNVSPSVCVYGNARDFEYHFFANGRHFKVVSRIGKTTSTAYCGFILPTVPPTEYPYPLCIAGTGPTHDSDNHLNRYSREDRLNSSIVYARNKSCYLLLPTQVWSGFYGMGGEYKDPALYPIRSIEDDSTQRWIMQRMVGLGSTPLIPVEFISRGQKVGTNRWGCFDGVYWIPGIQRATGDVVNIDNETNGLVFNDGFRTSTTSYFVFEK</sequence>
<gene>
    <name evidence="1" type="ORF">NCTC12871_01233</name>
</gene>
<proteinExistence type="predicted"/>
<organism evidence="1 2">
    <name type="scientific">Actinobacillus delphinicola</name>
    <dbReference type="NCBI Taxonomy" id="51161"/>
    <lineage>
        <taxon>Bacteria</taxon>
        <taxon>Pseudomonadati</taxon>
        <taxon>Pseudomonadota</taxon>
        <taxon>Gammaproteobacteria</taxon>
        <taxon>Pasteurellales</taxon>
        <taxon>Pasteurellaceae</taxon>
        <taxon>Actinobacillus</taxon>
    </lineage>
</organism>
<dbReference type="KEGG" id="adp:NCTC12871_01233"/>
<protein>
    <recommendedName>
        <fullName evidence="3">Virion structural protein</fullName>
    </recommendedName>
</protein>
<evidence type="ECO:0000313" key="1">
    <source>
        <dbReference type="EMBL" id="VEJ09750.1"/>
    </source>
</evidence>
<dbReference type="Proteomes" id="UP000279799">
    <property type="component" value="Chromosome"/>
</dbReference>
<dbReference type="EMBL" id="LR134510">
    <property type="protein sequence ID" value="VEJ09750.1"/>
    <property type="molecule type" value="Genomic_DNA"/>
</dbReference>
<keyword evidence="2" id="KW-1185">Reference proteome</keyword>
<evidence type="ECO:0008006" key="3">
    <source>
        <dbReference type="Google" id="ProtNLM"/>
    </source>
</evidence>
<dbReference type="OrthoDB" id="1633523at2"/>
<dbReference type="AlphaFoldDB" id="A0A448TV00"/>
<dbReference type="RefSeq" id="WP_126599936.1">
    <property type="nucleotide sequence ID" value="NZ_LR134510.1"/>
</dbReference>
<accession>A0A448TV00</accession>
<evidence type="ECO:0000313" key="2">
    <source>
        <dbReference type="Proteomes" id="UP000279799"/>
    </source>
</evidence>